<name>A0A0E9T880_ANGAN</name>
<evidence type="ECO:0000313" key="1">
    <source>
        <dbReference type="EMBL" id="JAH48953.1"/>
    </source>
</evidence>
<proteinExistence type="predicted"/>
<sequence>MSAVTSYRTCTVLSSLQPCPMHLGPAISVVSRHHAANPGGQVVHVAEGGRVKQLVRNFLLRDNHGAVFPLKPLTSDHSGRWL</sequence>
<accession>A0A0E9T880</accession>
<protein>
    <submittedName>
        <fullName evidence="1">Uncharacterized protein</fullName>
    </submittedName>
</protein>
<organism evidence="1">
    <name type="scientific">Anguilla anguilla</name>
    <name type="common">European freshwater eel</name>
    <name type="synonym">Muraena anguilla</name>
    <dbReference type="NCBI Taxonomy" id="7936"/>
    <lineage>
        <taxon>Eukaryota</taxon>
        <taxon>Metazoa</taxon>
        <taxon>Chordata</taxon>
        <taxon>Craniata</taxon>
        <taxon>Vertebrata</taxon>
        <taxon>Euteleostomi</taxon>
        <taxon>Actinopterygii</taxon>
        <taxon>Neopterygii</taxon>
        <taxon>Teleostei</taxon>
        <taxon>Anguilliformes</taxon>
        <taxon>Anguillidae</taxon>
        <taxon>Anguilla</taxon>
    </lineage>
</organism>
<dbReference type="AlphaFoldDB" id="A0A0E9T880"/>
<reference evidence="1" key="2">
    <citation type="journal article" date="2015" name="Fish Shellfish Immunol.">
        <title>Early steps in the European eel (Anguilla anguilla)-Vibrio vulnificus interaction in the gills: Role of the RtxA13 toxin.</title>
        <authorList>
            <person name="Callol A."/>
            <person name="Pajuelo D."/>
            <person name="Ebbesson L."/>
            <person name="Teles M."/>
            <person name="MacKenzie S."/>
            <person name="Amaro C."/>
        </authorList>
    </citation>
    <scope>NUCLEOTIDE SEQUENCE</scope>
</reference>
<reference evidence="1" key="1">
    <citation type="submission" date="2014-11" db="EMBL/GenBank/DDBJ databases">
        <authorList>
            <person name="Amaro Gonzalez C."/>
        </authorList>
    </citation>
    <scope>NUCLEOTIDE SEQUENCE</scope>
</reference>
<dbReference type="EMBL" id="GBXM01059624">
    <property type="protein sequence ID" value="JAH48953.1"/>
    <property type="molecule type" value="Transcribed_RNA"/>
</dbReference>